<organism evidence="2 3">
    <name type="scientific">Tritrichomonas foetus</name>
    <dbReference type="NCBI Taxonomy" id="1144522"/>
    <lineage>
        <taxon>Eukaryota</taxon>
        <taxon>Metamonada</taxon>
        <taxon>Parabasalia</taxon>
        <taxon>Tritrichomonadida</taxon>
        <taxon>Tritrichomonadidae</taxon>
        <taxon>Tritrichomonas</taxon>
    </lineage>
</organism>
<dbReference type="Proteomes" id="UP000179807">
    <property type="component" value="Unassembled WGS sequence"/>
</dbReference>
<dbReference type="OrthoDB" id="10489355at2759"/>
<feature type="compositionally biased region" description="Basic and acidic residues" evidence="1">
    <location>
        <begin position="1095"/>
        <end position="1107"/>
    </location>
</feature>
<gene>
    <name evidence="2" type="ORF">TRFO_07018</name>
</gene>
<feature type="region of interest" description="Disordered" evidence="1">
    <location>
        <begin position="959"/>
        <end position="1259"/>
    </location>
</feature>
<feature type="compositionally biased region" description="Polar residues" evidence="1">
    <location>
        <begin position="1273"/>
        <end position="1284"/>
    </location>
</feature>
<feature type="region of interest" description="Disordered" evidence="1">
    <location>
        <begin position="1273"/>
        <end position="1311"/>
    </location>
</feature>
<evidence type="ECO:0000256" key="1">
    <source>
        <dbReference type="SAM" id="MobiDB-lite"/>
    </source>
</evidence>
<protein>
    <submittedName>
        <fullName evidence="2">Uncharacterized protein</fullName>
    </submittedName>
</protein>
<dbReference type="GeneID" id="94828149"/>
<dbReference type="RefSeq" id="XP_068355742.1">
    <property type="nucleotide sequence ID" value="XM_068493445.1"/>
</dbReference>
<feature type="compositionally biased region" description="Acidic residues" evidence="1">
    <location>
        <begin position="982"/>
        <end position="994"/>
    </location>
</feature>
<evidence type="ECO:0000313" key="3">
    <source>
        <dbReference type="Proteomes" id="UP000179807"/>
    </source>
</evidence>
<accession>A0A1J4JYM9</accession>
<evidence type="ECO:0000313" key="2">
    <source>
        <dbReference type="EMBL" id="OHT02606.1"/>
    </source>
</evidence>
<dbReference type="EMBL" id="MLAK01000860">
    <property type="protein sequence ID" value="OHT02606.1"/>
    <property type="molecule type" value="Genomic_DNA"/>
</dbReference>
<feature type="compositionally biased region" description="Basic and acidic residues" evidence="1">
    <location>
        <begin position="1170"/>
        <end position="1188"/>
    </location>
</feature>
<comment type="caution">
    <text evidence="2">The sequence shown here is derived from an EMBL/GenBank/DDBJ whole genome shotgun (WGS) entry which is preliminary data.</text>
</comment>
<feature type="compositionally biased region" description="Pro residues" evidence="1">
    <location>
        <begin position="965"/>
        <end position="978"/>
    </location>
</feature>
<sequence length="1322" mass="148394">MWLAPKLGNLPRTQKSFYLTSTNGEKFLVKPGKAFIFRNSTWNLVRAVGNLNNKISRVVISPTGNTSLHLPKMTGLLATHMNNADALVITLPLPSSAHVSRDAPITATDTVAPSGEAMVVTSPHQTVGDMPFIFGLQNKKMSDFPSHVHGLATSENGEAIALAVDDQFWIWQQLPEYEKGIGFWLDLTSNQRFSVGVESNHPISQSGRVYHGYMRPQQYFTLHPVLAPNLPQNSAISYQDLCMFDNPDEGRGICCLTALLPPCKPFDTLYLFNSICTFKGFKPVFQRADITLPVFDEASGPCVWWSRDCRLAVIAVGNNLIIVTRFLRPIAIIPLNEIFAGNDLLVSDVAWSCGGQFFLLTSTQGKIGAVTRSGKSMRHSICHLTPFSDKKIPLMISGDSKDPSLFVVYSNEKWRELKIDISMIPQTLENLMSLHFPQKSVYPYWEPTIKEIKETGFVDIPNLIKLLYLTDLYRIWPYQSPLRYLLFQLFEAGVKNLLNTNQDLYAFLLIRCILRLTELPVSSYQVIIDRLKGSKLKRDKLLLKIIQDELDKKDYVISKTPSIGSNIKMYDPTEEDKEQMMELKQPHNGRNIDLFALVKAVKNLLYASELDPEIYEINVNLALLMEIMVQFGRFDRAILLAKHPSIASDPTQLYHRIASLHPDEPGLLFRAMTICIKAAPDDEMNIRAVCVKALTNILKQRIADSSPTAASGRTKLLSSIIIIEEDLELIVPENVKQLDDFAVILGIAFAAAHYPACSNYFNGKSNLIPEYLRYAVRELFSLVWFIRWRHAAIFDTAKTGHASNATLRLLAFPEFVNQRAARAQIYAAGEAMFSPDIYVLYMNGGSSPMYEKDPIFVDFAAECSNRITPRALSRISAAVMQLSNADDDIPRSGILFATIISHIIPWLRCGIPRALSGFKCNDVVPNELLEFEDFSLPQAPPPEMKIETNVLFNDGDISEEEEVIEPPPPPPKPKPVIPPEESSSEGEFIPEPEPEPVKPKRRPTKHSQKPKPKPKPHHRKKPVKDNTPSGAPPPRGPKLKLLSLDPNAAPPRTSPAPNFNYLPPQPQVPPYFMQQMPQRPYNPIWDYDPSKWAPKPKEKPPPQKEDVPVQAQVETKPVKSKPLVIISSKQKQPKKPDDFTMSSTSSLSDIAVSEPRKGPIPNVDPFPIDDDLHNRIEKLLDEAEKSLDPNDLPPPPQFTRPSMKPKPPKPKKVYAEPSPAFEPGGNMNGNPNDSHIPINQAQSQRQPDWRPKLTSIRDPQVIGIQEITLEQFRQGSIPSRTQLQEIRPNSGLRENSGQPRPAPATTTTTTKTFIAYQEKEQY</sequence>
<feature type="compositionally biased region" description="Polar residues" evidence="1">
    <location>
        <begin position="1228"/>
        <end position="1246"/>
    </location>
</feature>
<dbReference type="VEuPathDB" id="TrichDB:TRFO_07018"/>
<feature type="compositionally biased region" description="Basic residues" evidence="1">
    <location>
        <begin position="999"/>
        <end position="1022"/>
    </location>
</feature>
<keyword evidence="3" id="KW-1185">Reference proteome</keyword>
<name>A0A1J4JYM9_9EUKA</name>
<proteinExistence type="predicted"/>
<reference evidence="2" key="1">
    <citation type="submission" date="2016-10" db="EMBL/GenBank/DDBJ databases">
        <authorList>
            <person name="Benchimol M."/>
            <person name="Almeida L.G."/>
            <person name="Vasconcelos A.T."/>
            <person name="Perreira-Neves A."/>
            <person name="Rosa I.A."/>
            <person name="Tasca T."/>
            <person name="Bogo M.R."/>
            <person name="de Souza W."/>
        </authorList>
    </citation>
    <scope>NUCLEOTIDE SEQUENCE [LARGE SCALE GENOMIC DNA]</scope>
    <source>
        <strain evidence="2">K</strain>
    </source>
</reference>